<dbReference type="GeneID" id="64961288"/>
<dbReference type="KEGG" id="aluc:AKAW2_50308S"/>
<dbReference type="EMBL" id="AP024429">
    <property type="protein sequence ID" value="BCR99966.1"/>
    <property type="molecule type" value="Genomic_DNA"/>
</dbReference>
<evidence type="ECO:0000313" key="2">
    <source>
        <dbReference type="Proteomes" id="UP000661280"/>
    </source>
</evidence>
<reference evidence="1" key="2">
    <citation type="submission" date="2021-02" db="EMBL/GenBank/DDBJ databases">
        <title>Aspergillus luchuensis mut. kawachii IFO 4304 genome sequence.</title>
        <authorList>
            <person name="Mori K."/>
            <person name="Kadooka C."/>
            <person name="Goto M."/>
            <person name="Futagami T."/>
        </authorList>
    </citation>
    <scope>NUCLEOTIDE SEQUENCE</scope>
    <source>
        <strain evidence="1">IFO 4308</strain>
    </source>
</reference>
<dbReference type="AlphaFoldDB" id="A0A7R8A045"/>
<organism evidence="1 2">
    <name type="scientific">Aspergillus kawachii</name>
    <name type="common">White koji mold</name>
    <name type="synonym">Aspergillus awamori var. kawachi</name>
    <dbReference type="NCBI Taxonomy" id="1069201"/>
    <lineage>
        <taxon>Eukaryota</taxon>
        <taxon>Fungi</taxon>
        <taxon>Dikarya</taxon>
        <taxon>Ascomycota</taxon>
        <taxon>Pezizomycotina</taxon>
        <taxon>Eurotiomycetes</taxon>
        <taxon>Eurotiomycetidae</taxon>
        <taxon>Eurotiales</taxon>
        <taxon>Aspergillaceae</taxon>
        <taxon>Aspergillus</taxon>
        <taxon>Aspergillus subgen. Circumdati</taxon>
    </lineage>
</organism>
<accession>A0A7R8A045</accession>
<dbReference type="OrthoDB" id="4485616at2759"/>
<evidence type="ECO:0000313" key="1">
    <source>
        <dbReference type="EMBL" id="BCR99966.1"/>
    </source>
</evidence>
<sequence length="171" mass="19518">MGTMYQDTVDQDTTVRSTMGEGLIEAKLISREYCLSHWVITLSQSGQCINADLSKNVIRYSRSPLPEVISSIGFRIKDAQPPIDDLMKNLWVPFVKRPREFCDCVHWVLGVISIYFACDCIETVSTTGISKDYLVHELDRRQVDALIRLQILALSDVRVHQELWQSGDQVQ</sequence>
<reference evidence="1" key="1">
    <citation type="submission" date="2021-01" db="EMBL/GenBank/DDBJ databases">
        <authorList>
            <consortium name="Aspergillus luchuensis mut. kawachii IFO 4304 genome sequencing consortium"/>
            <person name="Kazuki M."/>
            <person name="Futagami T."/>
        </authorList>
    </citation>
    <scope>NUCLEOTIDE SEQUENCE</scope>
    <source>
        <strain evidence="1">IFO 4308</strain>
    </source>
</reference>
<protein>
    <submittedName>
        <fullName evidence="1">Uncharacterized protein</fullName>
    </submittedName>
</protein>
<proteinExistence type="predicted"/>
<name>A0A7R8A045_ASPKA</name>
<dbReference type="Proteomes" id="UP000661280">
    <property type="component" value="Chromosome 5"/>
</dbReference>
<dbReference type="RefSeq" id="XP_041543729.1">
    <property type="nucleotide sequence ID" value="XM_041690112.1"/>
</dbReference>
<gene>
    <name evidence="1" type="ORF">AKAW2_50308S</name>
</gene>
<keyword evidence="2" id="KW-1185">Reference proteome</keyword>